<dbReference type="PANTHER" id="PTHR34216">
    <property type="match status" value="1"/>
</dbReference>
<evidence type="ECO:0000313" key="5">
    <source>
        <dbReference type="Proteomes" id="UP000192923"/>
    </source>
</evidence>
<name>A0A1Y6D1F5_9GAMM</name>
<dbReference type="EMBL" id="FXAM01000001">
    <property type="protein sequence ID" value="SMF96441.1"/>
    <property type="molecule type" value="Genomic_DNA"/>
</dbReference>
<dbReference type="InterPro" id="IPR051398">
    <property type="entry name" value="Polysacch_Deacetylase"/>
</dbReference>
<dbReference type="RefSeq" id="WP_085215326.1">
    <property type="nucleotide sequence ID" value="NZ_FXAM01000001.1"/>
</dbReference>
<keyword evidence="5" id="KW-1185">Reference proteome</keyword>
<dbReference type="Gene3D" id="3.20.20.370">
    <property type="entry name" value="Glycoside hydrolase/deacetylase"/>
    <property type="match status" value="1"/>
</dbReference>
<feature type="chain" id="PRO_5011008503" evidence="2">
    <location>
        <begin position="20"/>
        <end position="645"/>
    </location>
</feature>
<dbReference type="InterPro" id="IPR023854">
    <property type="entry name" value="PGA_deacetylase_PgaB"/>
</dbReference>
<dbReference type="InterPro" id="IPR011330">
    <property type="entry name" value="Glyco_hydro/deAcase_b/a-brl"/>
</dbReference>
<sequence>MFKKYLLFTLFCLCLGASAQGWTADTFIALSYHEVEDEVPPSEALGRTVVSLANLKAQFAWLKQNGYRVVSVQDLVDAQAGRKHLPDQAVLLTFDDGYADFYRKVFPLLKQYHYPALIALVDSWLDVPPGGKVPYGEEEPWARSDFLGWDQVREVVRSGLVEVASHSHDSHHGLIGNPQGNTQPALTTRRYDAASGRYENDAEYNQRIQGDLRRSADTLRQRTGQRPRVVAWPYGEYNQALLDAARDAGMPITLGLADGRNTLADLPAVKRLLVAENPDIDGFAQMMTRLRADRPLRVAHVDIDYLYDPDPAQTEHNLGLLLDRLRTMHANTVFLQAYADPDGDGNAEALYFPNRHLPVRADLFNRVAWQIKTRVRAKVYAWMPVLAFRVARPEDWFVHEWKDGQPRLSSHVYKRLSPFQPEARQLIGEIYEDLAKHANFAGLLFHDDALLSDYEDVGPAGLADLRQVRGLPQDFAALHASPDTRMRWAQHKTAALDAFTQALAERARRYRPTLKTARNLYALPLLKPYSEEWFAQSYAAALADYDYVAVEAMPFMEEADNPDAWLTELVLKAALYPDGLRKTVFELQSVDWRNHSDIPMDVFLKQMRRVQELGAVHLGYYPDNPFRDQPRAQDLEAVFALPPAP</sequence>
<dbReference type="Pfam" id="PF14883">
    <property type="entry name" value="GHL13"/>
    <property type="match status" value="1"/>
</dbReference>
<evidence type="ECO:0000259" key="3">
    <source>
        <dbReference type="PROSITE" id="PS51677"/>
    </source>
</evidence>
<evidence type="ECO:0000256" key="2">
    <source>
        <dbReference type="SAM" id="SignalP"/>
    </source>
</evidence>
<dbReference type="Pfam" id="PF01522">
    <property type="entry name" value="Polysacc_deac_1"/>
    <property type="match status" value="1"/>
</dbReference>
<dbReference type="InterPro" id="IPR002509">
    <property type="entry name" value="NODB_dom"/>
</dbReference>
<proteinExistence type="predicted"/>
<dbReference type="OrthoDB" id="9814639at2"/>
<accession>A0A1Y6D1F5</accession>
<dbReference type="GO" id="GO:0043708">
    <property type="term" value="P:cell adhesion involved in biofilm formation"/>
    <property type="evidence" value="ECO:0007669"/>
    <property type="project" value="InterPro"/>
</dbReference>
<dbReference type="InterPro" id="IPR032772">
    <property type="entry name" value="PGA_deacetylase_PgaB_C"/>
</dbReference>
<dbReference type="STRING" id="1760988.SAMN02949497_3840"/>
<evidence type="ECO:0000256" key="1">
    <source>
        <dbReference type="ARBA" id="ARBA00022729"/>
    </source>
</evidence>
<feature type="domain" description="NodB homology" evidence="3">
    <location>
        <begin position="88"/>
        <end position="329"/>
    </location>
</feature>
<keyword evidence="1 2" id="KW-0732">Signal</keyword>
<dbReference type="Proteomes" id="UP000192923">
    <property type="component" value="Unassembled WGS sequence"/>
</dbReference>
<dbReference type="PROSITE" id="PS51677">
    <property type="entry name" value="NODB"/>
    <property type="match status" value="1"/>
</dbReference>
<protein>
    <submittedName>
        <fullName evidence="4">Biofilm PGA synthesis lipoprotein PgaB</fullName>
    </submittedName>
</protein>
<organism evidence="4 5">
    <name type="scientific">Methylomagnum ishizawai</name>
    <dbReference type="NCBI Taxonomy" id="1760988"/>
    <lineage>
        <taxon>Bacteria</taxon>
        <taxon>Pseudomonadati</taxon>
        <taxon>Pseudomonadota</taxon>
        <taxon>Gammaproteobacteria</taxon>
        <taxon>Methylococcales</taxon>
        <taxon>Methylococcaceae</taxon>
        <taxon>Methylomagnum</taxon>
    </lineage>
</organism>
<dbReference type="SUPFAM" id="SSF88713">
    <property type="entry name" value="Glycoside hydrolase/deacetylase"/>
    <property type="match status" value="1"/>
</dbReference>
<dbReference type="GO" id="GO:0005975">
    <property type="term" value="P:carbohydrate metabolic process"/>
    <property type="evidence" value="ECO:0007669"/>
    <property type="project" value="InterPro"/>
</dbReference>
<dbReference type="AlphaFoldDB" id="A0A1Y6D1F5"/>
<dbReference type="NCBIfam" id="TIGR03938">
    <property type="entry name" value="deacetyl_PgaB"/>
    <property type="match status" value="1"/>
</dbReference>
<feature type="signal peptide" evidence="2">
    <location>
        <begin position="1"/>
        <end position="19"/>
    </location>
</feature>
<dbReference type="PANTHER" id="PTHR34216:SF7">
    <property type="entry name" value="POLY-BETA-1,6-N-ACETYL-D-GLUCOSAMINE N-DEACETYLASE"/>
    <property type="match status" value="1"/>
</dbReference>
<keyword evidence="4" id="KW-0449">Lipoprotein</keyword>
<evidence type="ECO:0000313" key="4">
    <source>
        <dbReference type="EMBL" id="SMF96441.1"/>
    </source>
</evidence>
<dbReference type="Gene3D" id="3.20.20.80">
    <property type="entry name" value="Glycosidases"/>
    <property type="match status" value="1"/>
</dbReference>
<reference evidence="4 5" key="1">
    <citation type="submission" date="2016-12" db="EMBL/GenBank/DDBJ databases">
        <authorList>
            <person name="Song W.-J."/>
            <person name="Kurnit D.M."/>
        </authorList>
    </citation>
    <scope>NUCLEOTIDE SEQUENCE [LARGE SCALE GENOMIC DNA]</scope>
    <source>
        <strain evidence="4 5">175</strain>
    </source>
</reference>
<gene>
    <name evidence="4" type="ORF">SAMN02949497_3840</name>
</gene>
<dbReference type="GO" id="GO:0016810">
    <property type="term" value="F:hydrolase activity, acting on carbon-nitrogen (but not peptide) bonds"/>
    <property type="evidence" value="ECO:0007669"/>
    <property type="project" value="InterPro"/>
</dbReference>